<keyword evidence="2" id="KW-1185">Reference proteome</keyword>
<dbReference type="RefSeq" id="WP_069581911.1">
    <property type="nucleotide sequence ID" value="NZ_LMVM01000001.1"/>
</dbReference>
<name>A0A2A2H8Q1_METBR</name>
<organism evidence="1 2">
    <name type="scientific">Methanobacterium bryantii</name>
    <dbReference type="NCBI Taxonomy" id="2161"/>
    <lineage>
        <taxon>Archaea</taxon>
        <taxon>Methanobacteriati</taxon>
        <taxon>Methanobacteriota</taxon>
        <taxon>Methanomada group</taxon>
        <taxon>Methanobacteria</taxon>
        <taxon>Methanobacteriales</taxon>
        <taxon>Methanobacteriaceae</taxon>
        <taxon>Methanobacterium</taxon>
    </lineage>
</organism>
<dbReference type="OrthoDB" id="74429at2157"/>
<comment type="caution">
    <text evidence="1">The sequence shown here is derived from an EMBL/GenBank/DDBJ whole genome shotgun (WGS) entry which is preliminary data.</text>
</comment>
<evidence type="ECO:0000313" key="1">
    <source>
        <dbReference type="EMBL" id="PAV05831.1"/>
    </source>
</evidence>
<dbReference type="EMBL" id="LMVM01000001">
    <property type="protein sequence ID" value="PAV05831.1"/>
    <property type="molecule type" value="Genomic_DNA"/>
</dbReference>
<gene>
    <name evidence="1" type="ORF">ASJ80_13260</name>
</gene>
<proteinExistence type="predicted"/>
<sequence length="66" mass="7690">MEYEMRIPPGTPSKLVEEVMEKYDKLEFKQTEQGPVIVGEKQDLEGAQDIIIRGLNQRIKELEDKK</sequence>
<dbReference type="Proteomes" id="UP000217784">
    <property type="component" value="Unassembled WGS sequence"/>
</dbReference>
<accession>A0A2A2H8Q1</accession>
<protein>
    <submittedName>
        <fullName evidence="1">Uncharacterized protein</fullName>
    </submittedName>
</protein>
<evidence type="ECO:0000313" key="2">
    <source>
        <dbReference type="Proteomes" id="UP000217784"/>
    </source>
</evidence>
<dbReference type="AlphaFoldDB" id="A0A2A2H8Q1"/>
<reference evidence="1 2" key="1">
    <citation type="journal article" date="2017" name="BMC Genomics">
        <title>Genomic analysis of methanogenic archaea reveals a shift towards energy conservation.</title>
        <authorList>
            <person name="Gilmore S.P."/>
            <person name="Henske J.K."/>
            <person name="Sexton J.A."/>
            <person name="Solomon K.V."/>
            <person name="Seppala S."/>
            <person name="Yoo J.I."/>
            <person name="Huyett L.M."/>
            <person name="Pressman A."/>
            <person name="Cogan J.Z."/>
            <person name="Kivenson V."/>
            <person name="Peng X."/>
            <person name="Tan Y."/>
            <person name="Valentine D.L."/>
            <person name="O'Malley M.A."/>
        </authorList>
    </citation>
    <scope>NUCLEOTIDE SEQUENCE [LARGE SCALE GENOMIC DNA]</scope>
    <source>
        <strain evidence="1 2">M.o.H.</strain>
    </source>
</reference>